<dbReference type="Pfam" id="PF21365">
    <property type="entry name" value="Glyco_hydro_31_3rd"/>
    <property type="match status" value="1"/>
</dbReference>
<dbReference type="GO" id="GO:0005975">
    <property type="term" value="P:carbohydrate metabolic process"/>
    <property type="evidence" value="ECO:0007669"/>
    <property type="project" value="InterPro"/>
</dbReference>
<dbReference type="Gene3D" id="3.20.20.80">
    <property type="entry name" value="Glycosidases"/>
    <property type="match status" value="1"/>
</dbReference>
<organism evidence="7 8">
    <name type="scientific">Halanaerobium saccharolyticum</name>
    <dbReference type="NCBI Taxonomy" id="43595"/>
    <lineage>
        <taxon>Bacteria</taxon>
        <taxon>Bacillati</taxon>
        <taxon>Bacillota</taxon>
        <taxon>Clostridia</taxon>
        <taxon>Halanaerobiales</taxon>
        <taxon>Halanaerobiaceae</taxon>
        <taxon>Halanaerobium</taxon>
    </lineage>
</organism>
<dbReference type="CDD" id="cd06599">
    <property type="entry name" value="GH31_glycosidase_Aec37"/>
    <property type="match status" value="1"/>
</dbReference>
<accession>A0A4R7YV28</accession>
<dbReference type="InterPro" id="IPR013780">
    <property type="entry name" value="Glyco_hydro_b"/>
</dbReference>
<gene>
    <name evidence="7" type="ORF">C8C77_11941</name>
</gene>
<dbReference type="SUPFAM" id="SSF74650">
    <property type="entry name" value="Galactose mutarotase-like"/>
    <property type="match status" value="1"/>
</dbReference>
<dbReference type="InterPro" id="IPR025887">
    <property type="entry name" value="Glyco_hydro_31_N_dom"/>
</dbReference>
<dbReference type="PANTHER" id="PTHR22762">
    <property type="entry name" value="ALPHA-GLUCOSIDASE"/>
    <property type="match status" value="1"/>
</dbReference>
<dbReference type="InterPro" id="IPR033403">
    <property type="entry name" value="DUF5110"/>
</dbReference>
<comment type="caution">
    <text evidence="7">The sequence shown here is derived from an EMBL/GenBank/DDBJ whole genome shotgun (WGS) entry which is preliminary data.</text>
</comment>
<evidence type="ECO:0000259" key="5">
    <source>
        <dbReference type="Pfam" id="PF17137"/>
    </source>
</evidence>
<dbReference type="Proteomes" id="UP000294697">
    <property type="component" value="Unassembled WGS sequence"/>
</dbReference>
<dbReference type="InterPro" id="IPR048395">
    <property type="entry name" value="Glyco_hydro_31_C"/>
</dbReference>
<dbReference type="GO" id="GO:0004553">
    <property type="term" value="F:hydrolase activity, hydrolyzing O-glycosyl compounds"/>
    <property type="evidence" value="ECO:0007669"/>
    <property type="project" value="InterPro"/>
</dbReference>
<keyword evidence="2" id="KW-0326">Glycosidase</keyword>
<dbReference type="InterPro" id="IPR017853">
    <property type="entry name" value="GH"/>
</dbReference>
<dbReference type="InterPro" id="IPR000322">
    <property type="entry name" value="Glyco_hydro_31_TIM"/>
</dbReference>
<feature type="domain" description="Glycosyl hydrolase family 31 C-terminal" evidence="6">
    <location>
        <begin position="605"/>
        <end position="691"/>
    </location>
</feature>
<protein>
    <submittedName>
        <fullName evidence="7">Alpha-glucosidase</fullName>
    </submittedName>
</protein>
<evidence type="ECO:0000259" key="3">
    <source>
        <dbReference type="Pfam" id="PF01055"/>
    </source>
</evidence>
<evidence type="ECO:0000313" key="7">
    <source>
        <dbReference type="EMBL" id="TDW01678.1"/>
    </source>
</evidence>
<evidence type="ECO:0000259" key="4">
    <source>
        <dbReference type="Pfam" id="PF13802"/>
    </source>
</evidence>
<comment type="similarity">
    <text evidence="1 2">Belongs to the glycosyl hydrolase 31 family.</text>
</comment>
<dbReference type="EMBL" id="SODA01000019">
    <property type="protein sequence ID" value="TDW01678.1"/>
    <property type="molecule type" value="Genomic_DNA"/>
</dbReference>
<dbReference type="Pfam" id="PF17137">
    <property type="entry name" value="DUF5110"/>
    <property type="match status" value="1"/>
</dbReference>
<dbReference type="SUPFAM" id="SSF51011">
    <property type="entry name" value="Glycosyl hydrolase domain"/>
    <property type="match status" value="1"/>
</dbReference>
<feature type="domain" description="Glycoside hydrolase family 31 N-terminal" evidence="4">
    <location>
        <begin position="33"/>
        <end position="221"/>
    </location>
</feature>
<dbReference type="InterPro" id="IPR011013">
    <property type="entry name" value="Gal_mutarotase_sf_dom"/>
</dbReference>
<evidence type="ECO:0000256" key="1">
    <source>
        <dbReference type="ARBA" id="ARBA00007806"/>
    </source>
</evidence>
<name>A0A4R7YV28_9FIRM</name>
<dbReference type="GO" id="GO:0030246">
    <property type="term" value="F:carbohydrate binding"/>
    <property type="evidence" value="ECO:0007669"/>
    <property type="project" value="InterPro"/>
</dbReference>
<reference evidence="7 8" key="1">
    <citation type="submission" date="2019-03" db="EMBL/GenBank/DDBJ databases">
        <title>Subsurface microbial communities from deep shales in Ohio and West Virginia, USA.</title>
        <authorList>
            <person name="Wrighton K."/>
        </authorList>
    </citation>
    <scope>NUCLEOTIDE SEQUENCE [LARGE SCALE GENOMIC DNA]</scope>
    <source>
        <strain evidence="7 8">MSL9.2</strain>
    </source>
</reference>
<evidence type="ECO:0000256" key="2">
    <source>
        <dbReference type="RuleBase" id="RU361185"/>
    </source>
</evidence>
<sequence>MIYNNYLFKFIKIEDNILSFEDDFNSAESKIKVKLFILEEDIIRVLFIEEELELDRTWQVAPGMGDIPYEGRDKMDTAVFSLPDFEWSQENNDFKIETKKLKAKIDLNGFKIDWFAKTNSGWIKIAGDRKTQSYNFNNSLGDGIYHYLERDTKDQYFGLGEKAGETDRYGNRYRMFNVDPMGYDAEQTDPLYKHVPFYITRNKENKISYGLFYDNLSTSVFEMGSELDNYHGYYRYYHGRHGDLDYYMILGPEISGVTEKFSWLTGKTIFEPKWSIGYSGSTMTYTDSANAQEKLLTFIEDCQEHDIPCDSFQLSSGYTSIDDKRYVFNWNKSKIPTPNKMTQDFHDNGLKLCANIKPCLLQDHPKFEQLKSEDMFIMNEDQSSAEIAQFWDDLGAYLDFTNYKTINWWKENVKDKLLEYGIDSTWNDNNEYEIWSEEAKANGFGKALDIELIRPVQTLLMMKASYEAQKEYAPDKRPYLISRSGCPGMQRYVQTWSGDNRTNWKTLKYNIKMGIGLSLSGIYNFGHDVGGFSGSAPEPELFLRWVQNGIFHPRFTIHSWNDDKTVNVPWMYSDVLPGIREAIKFRSKITPYLYNLLYQSSQFYSPMVKPTFYDFEEDENTFKENDEFMLGDYLLVASVVEKGKRKRDVYLPDGAYWYDYHSDNFYEGGDEVILESPLEQFPLLVKEGAILPVNEAEITFENKDEDKRAFEIFPFINKGKESYTLFEDDGCSYEYLEGNYAEITVDMSCDQENIKINIEKTGAYNLSYDDIKLYFPEAEKREIIVNGEKLKSGKNTYTYLI</sequence>
<dbReference type="Pfam" id="PF01055">
    <property type="entry name" value="Glyco_hydro_31_2nd"/>
    <property type="match status" value="1"/>
</dbReference>
<dbReference type="CDD" id="cd14752">
    <property type="entry name" value="GH31_N"/>
    <property type="match status" value="1"/>
</dbReference>
<dbReference type="RefSeq" id="WP_111572761.1">
    <property type="nucleotide sequence ID" value="NZ_QLME01000018.1"/>
</dbReference>
<dbReference type="Gene3D" id="2.60.40.1760">
    <property type="entry name" value="glycosyl hydrolase (family 31)"/>
    <property type="match status" value="1"/>
</dbReference>
<evidence type="ECO:0000259" key="6">
    <source>
        <dbReference type="Pfam" id="PF21365"/>
    </source>
</evidence>
<keyword evidence="2" id="KW-0378">Hydrolase</keyword>
<dbReference type="Gene3D" id="2.60.40.1180">
    <property type="entry name" value="Golgi alpha-mannosidase II"/>
    <property type="match status" value="2"/>
</dbReference>
<dbReference type="AlphaFoldDB" id="A0A4R7YV28"/>
<dbReference type="OrthoDB" id="176168at2"/>
<proteinExistence type="inferred from homology"/>
<dbReference type="SUPFAM" id="SSF51445">
    <property type="entry name" value="(Trans)glycosidases"/>
    <property type="match status" value="1"/>
</dbReference>
<dbReference type="Pfam" id="PF13802">
    <property type="entry name" value="Gal_mutarotas_2"/>
    <property type="match status" value="1"/>
</dbReference>
<feature type="domain" description="DUF5110" evidence="5">
    <location>
        <begin position="711"/>
        <end position="770"/>
    </location>
</feature>
<evidence type="ECO:0000313" key="8">
    <source>
        <dbReference type="Proteomes" id="UP000294697"/>
    </source>
</evidence>
<dbReference type="PANTHER" id="PTHR22762:SF165">
    <property type="entry name" value="PUTATIVE (AFU_ORTHOLOGUE AFUA_1G06560)-RELATED"/>
    <property type="match status" value="1"/>
</dbReference>
<feature type="domain" description="Glycoside hydrolase family 31 TIM barrel" evidence="3">
    <location>
        <begin position="271"/>
        <end position="596"/>
    </location>
</feature>